<reference evidence="11" key="1">
    <citation type="journal article" date="2021" name="PeerJ">
        <title>Extensive microbial diversity within the chicken gut microbiome revealed by metagenomics and culture.</title>
        <authorList>
            <person name="Gilroy R."/>
            <person name="Ravi A."/>
            <person name="Getino M."/>
            <person name="Pursley I."/>
            <person name="Horton D.L."/>
            <person name="Alikhan N.F."/>
            <person name="Baker D."/>
            <person name="Gharbi K."/>
            <person name="Hall N."/>
            <person name="Watson M."/>
            <person name="Adriaenssens E.M."/>
            <person name="Foster-Nyarko E."/>
            <person name="Jarju S."/>
            <person name="Secka A."/>
            <person name="Antonio M."/>
            <person name="Oren A."/>
            <person name="Chaudhuri R.R."/>
            <person name="La Ragione R."/>
            <person name="Hildebrand F."/>
            <person name="Pallen M.J."/>
        </authorList>
    </citation>
    <scope>NUCLEOTIDE SEQUENCE</scope>
    <source>
        <strain evidence="11">ChiSjej3B21-8574</strain>
    </source>
</reference>
<feature type="transmembrane region" description="Helical" evidence="9">
    <location>
        <begin position="72"/>
        <end position="89"/>
    </location>
</feature>
<dbReference type="EMBL" id="DWWD01000046">
    <property type="protein sequence ID" value="HJC51353.1"/>
    <property type="molecule type" value="Genomic_DNA"/>
</dbReference>
<feature type="active site" evidence="9">
    <location>
        <position position="142"/>
    </location>
</feature>
<name>A0A9D2PKN2_9FIRM</name>
<dbReference type="PANTHER" id="PTHR33695:SF1">
    <property type="entry name" value="LIPOPROTEIN SIGNAL PEPTIDASE"/>
    <property type="match status" value="1"/>
</dbReference>
<comment type="pathway">
    <text evidence="9">Protein modification; lipoprotein biosynthesis (signal peptide cleavage).</text>
</comment>
<feature type="transmembrane region" description="Helical" evidence="9">
    <location>
        <begin position="136"/>
        <end position="160"/>
    </location>
</feature>
<comment type="similarity">
    <text evidence="1 9 10">Belongs to the peptidase A8 family.</text>
</comment>
<dbReference type="PANTHER" id="PTHR33695">
    <property type="entry name" value="LIPOPROTEIN SIGNAL PEPTIDASE"/>
    <property type="match status" value="1"/>
</dbReference>
<dbReference type="GO" id="GO:0004190">
    <property type="term" value="F:aspartic-type endopeptidase activity"/>
    <property type="evidence" value="ECO:0007669"/>
    <property type="project" value="UniProtKB-UniRule"/>
</dbReference>
<evidence type="ECO:0000256" key="2">
    <source>
        <dbReference type="ARBA" id="ARBA00022475"/>
    </source>
</evidence>
<comment type="subcellular location">
    <subcellularLocation>
        <location evidence="9">Cell membrane</location>
        <topology evidence="9">Multi-pass membrane protein</topology>
    </subcellularLocation>
</comment>
<sequence>MPWNSGTKRKKGYILAAGLIILLTAADQLTKVAADRLLKFREPFVILQDIFQLEYLENRGAAFGILQNRQEVFFLITVLALIGLTYLYVRMPATSRYLPLKGCYVLFMAGALGNFIDRVIRGYVIDFFYFKWINFPIFNVADIYVTVAVILLVVLILFYYKEEELNFVGRKK</sequence>
<dbReference type="PRINTS" id="PR00781">
    <property type="entry name" value="LIPOSIGPTASE"/>
</dbReference>
<evidence type="ECO:0000256" key="9">
    <source>
        <dbReference type="HAMAP-Rule" id="MF_00161"/>
    </source>
</evidence>
<evidence type="ECO:0000256" key="6">
    <source>
        <dbReference type="ARBA" id="ARBA00022801"/>
    </source>
</evidence>
<evidence type="ECO:0000256" key="4">
    <source>
        <dbReference type="ARBA" id="ARBA00022692"/>
    </source>
</evidence>
<comment type="caution">
    <text evidence="9">Lacks conserved residue(s) required for the propagation of feature annotation.</text>
</comment>
<evidence type="ECO:0000256" key="3">
    <source>
        <dbReference type="ARBA" id="ARBA00022670"/>
    </source>
</evidence>
<organism evidence="11 12">
    <name type="scientific">Candidatus Anaerostipes avistercoris</name>
    <dbReference type="NCBI Taxonomy" id="2838462"/>
    <lineage>
        <taxon>Bacteria</taxon>
        <taxon>Bacillati</taxon>
        <taxon>Bacillota</taxon>
        <taxon>Clostridia</taxon>
        <taxon>Lachnospirales</taxon>
        <taxon>Lachnospiraceae</taxon>
        <taxon>Anaerostipes</taxon>
    </lineage>
</organism>
<keyword evidence="5 9" id="KW-0064">Aspartyl protease</keyword>
<dbReference type="GO" id="GO:0006508">
    <property type="term" value="P:proteolysis"/>
    <property type="evidence" value="ECO:0007669"/>
    <property type="project" value="UniProtKB-KW"/>
</dbReference>
<keyword evidence="2 9" id="KW-1003">Cell membrane</keyword>
<dbReference type="InterPro" id="IPR001872">
    <property type="entry name" value="Peptidase_A8"/>
</dbReference>
<dbReference type="EC" id="3.4.23.36" evidence="9"/>
<dbReference type="Proteomes" id="UP000823904">
    <property type="component" value="Unassembled WGS sequence"/>
</dbReference>
<comment type="function">
    <text evidence="9">This protein specifically catalyzes the removal of signal peptides from prolipoproteins.</text>
</comment>
<keyword evidence="7 9" id="KW-1133">Transmembrane helix</keyword>
<evidence type="ECO:0000256" key="5">
    <source>
        <dbReference type="ARBA" id="ARBA00022750"/>
    </source>
</evidence>
<comment type="catalytic activity">
    <reaction evidence="9">
        <text>Release of signal peptides from bacterial membrane prolipoproteins. Hydrolyzes -Xaa-Yaa-Zaa-|-(S,diacylglyceryl)Cys-, in which Xaa is hydrophobic (preferably Leu), and Yaa (Ala or Ser) and Zaa (Gly or Ala) have small, neutral side chains.</text>
        <dbReference type="EC" id="3.4.23.36"/>
    </reaction>
</comment>
<protein>
    <recommendedName>
        <fullName evidence="9">Lipoprotein signal peptidase</fullName>
        <ecNumber evidence="9">3.4.23.36</ecNumber>
    </recommendedName>
    <alternativeName>
        <fullName evidence="9">Prolipoprotein signal peptidase</fullName>
    </alternativeName>
    <alternativeName>
        <fullName evidence="9">Signal peptidase II</fullName>
        <shortName evidence="9">SPase II</shortName>
    </alternativeName>
</protein>
<dbReference type="AlphaFoldDB" id="A0A9D2PKN2"/>
<evidence type="ECO:0000313" key="12">
    <source>
        <dbReference type="Proteomes" id="UP000823904"/>
    </source>
</evidence>
<evidence type="ECO:0000256" key="1">
    <source>
        <dbReference type="ARBA" id="ARBA00006139"/>
    </source>
</evidence>
<dbReference type="GO" id="GO:0005886">
    <property type="term" value="C:plasma membrane"/>
    <property type="evidence" value="ECO:0007669"/>
    <property type="project" value="UniProtKB-SubCell"/>
</dbReference>
<evidence type="ECO:0000256" key="7">
    <source>
        <dbReference type="ARBA" id="ARBA00022989"/>
    </source>
</evidence>
<dbReference type="NCBIfam" id="TIGR00077">
    <property type="entry name" value="lspA"/>
    <property type="match status" value="1"/>
</dbReference>
<dbReference type="HAMAP" id="MF_00161">
    <property type="entry name" value="LspA"/>
    <property type="match status" value="1"/>
</dbReference>
<dbReference type="Pfam" id="PF01252">
    <property type="entry name" value="Peptidase_A8"/>
    <property type="match status" value="1"/>
</dbReference>
<reference evidence="11" key="2">
    <citation type="submission" date="2021-04" db="EMBL/GenBank/DDBJ databases">
        <authorList>
            <person name="Gilroy R."/>
        </authorList>
    </citation>
    <scope>NUCLEOTIDE SEQUENCE</scope>
    <source>
        <strain evidence="11">ChiSjej3B21-8574</strain>
    </source>
</reference>
<keyword evidence="8 9" id="KW-0472">Membrane</keyword>
<keyword evidence="4 9" id="KW-0812">Transmembrane</keyword>
<feature type="transmembrane region" description="Helical" evidence="9">
    <location>
        <begin position="98"/>
        <end position="116"/>
    </location>
</feature>
<keyword evidence="3 9" id="KW-0645">Protease</keyword>
<accession>A0A9D2PKN2</accession>
<proteinExistence type="inferred from homology"/>
<keyword evidence="6 9" id="KW-0378">Hydrolase</keyword>
<feature type="active site" evidence="9">
    <location>
        <position position="126"/>
    </location>
</feature>
<gene>
    <name evidence="9 11" type="primary">lspA</name>
    <name evidence="11" type="ORF">H9754_12440</name>
</gene>
<comment type="caution">
    <text evidence="11">The sequence shown here is derived from an EMBL/GenBank/DDBJ whole genome shotgun (WGS) entry which is preliminary data.</text>
</comment>
<evidence type="ECO:0000256" key="8">
    <source>
        <dbReference type="ARBA" id="ARBA00023136"/>
    </source>
</evidence>
<evidence type="ECO:0000256" key="10">
    <source>
        <dbReference type="RuleBase" id="RU004181"/>
    </source>
</evidence>
<evidence type="ECO:0000313" key="11">
    <source>
        <dbReference type="EMBL" id="HJC51353.1"/>
    </source>
</evidence>